<proteinExistence type="predicted"/>
<dbReference type="Proteomes" id="UP000192796">
    <property type="component" value="Unassembled WGS sequence"/>
</dbReference>
<organism evidence="2 3">
    <name type="scientific">Niastella vici</name>
    <dbReference type="NCBI Taxonomy" id="1703345"/>
    <lineage>
        <taxon>Bacteria</taxon>
        <taxon>Pseudomonadati</taxon>
        <taxon>Bacteroidota</taxon>
        <taxon>Chitinophagia</taxon>
        <taxon>Chitinophagales</taxon>
        <taxon>Chitinophagaceae</taxon>
        <taxon>Niastella</taxon>
    </lineage>
</organism>
<comment type="caution">
    <text evidence="2">The sequence shown here is derived from an EMBL/GenBank/DDBJ whole genome shotgun (WGS) entry which is preliminary data.</text>
</comment>
<accession>A0A1V9G2N4</accession>
<reference evidence="2 3" key="1">
    <citation type="submission" date="2016-03" db="EMBL/GenBank/DDBJ databases">
        <title>Niastella vici sp. nov., isolated from farmland soil.</title>
        <authorList>
            <person name="Chen L."/>
            <person name="Wang D."/>
            <person name="Yang S."/>
            <person name="Wang G."/>
        </authorList>
    </citation>
    <scope>NUCLEOTIDE SEQUENCE [LARGE SCALE GENOMIC DNA]</scope>
    <source>
        <strain evidence="2 3">DJ57</strain>
    </source>
</reference>
<dbReference type="AlphaFoldDB" id="A0A1V9G2N4"/>
<dbReference type="PROSITE" id="PS51257">
    <property type="entry name" value="PROKAR_LIPOPROTEIN"/>
    <property type="match status" value="1"/>
</dbReference>
<sequence length="144" mass="16504">MNCTFTKSFALLLLAAAVFTGCGKSETQTKTELLTKKTWVLSDYGYDDNLNWTIESSESYMWTCDKDNVFTFKTNGTLSEDEGTNRCYSATGYSYDWTLSSDGTKLTIDSRTYTIKTLDSYTLEIYYDYQGSNGPSRYIKRWSH</sequence>
<evidence type="ECO:0008006" key="4">
    <source>
        <dbReference type="Google" id="ProtNLM"/>
    </source>
</evidence>
<keyword evidence="1" id="KW-0732">Signal</keyword>
<feature type="signal peptide" evidence="1">
    <location>
        <begin position="1"/>
        <end position="20"/>
    </location>
</feature>
<keyword evidence="3" id="KW-1185">Reference proteome</keyword>
<evidence type="ECO:0000256" key="1">
    <source>
        <dbReference type="SAM" id="SignalP"/>
    </source>
</evidence>
<evidence type="ECO:0000313" key="3">
    <source>
        <dbReference type="Proteomes" id="UP000192796"/>
    </source>
</evidence>
<dbReference type="OrthoDB" id="799390at2"/>
<evidence type="ECO:0000313" key="2">
    <source>
        <dbReference type="EMBL" id="OQP64905.1"/>
    </source>
</evidence>
<feature type="chain" id="PRO_5012912739" description="Lipocalin-like domain-containing protein" evidence="1">
    <location>
        <begin position="21"/>
        <end position="144"/>
    </location>
</feature>
<protein>
    <recommendedName>
        <fullName evidence="4">Lipocalin-like domain-containing protein</fullName>
    </recommendedName>
</protein>
<dbReference type="RefSeq" id="WP_081146739.1">
    <property type="nucleotide sequence ID" value="NZ_LVYD01000041.1"/>
</dbReference>
<name>A0A1V9G2N4_9BACT</name>
<dbReference type="EMBL" id="LVYD01000041">
    <property type="protein sequence ID" value="OQP64905.1"/>
    <property type="molecule type" value="Genomic_DNA"/>
</dbReference>
<gene>
    <name evidence="2" type="ORF">A3860_19330</name>
</gene>